<protein>
    <submittedName>
        <fullName evidence="1">Uncharacterized protein</fullName>
    </submittedName>
</protein>
<sequence>MNQDFSSVAFFELWSNNYQIPNRIALKCLENDWRVASVTLRQERFDRRIREFNRRHFPGTLIGD</sequence>
<dbReference type="EMBL" id="JAHESD010000114">
    <property type="protein sequence ID" value="MBT1706447.1"/>
    <property type="molecule type" value="Genomic_DNA"/>
</dbReference>
<organism evidence="1 2">
    <name type="scientific">Chryseosolibacter indicus</name>
    <dbReference type="NCBI Taxonomy" id="2782351"/>
    <lineage>
        <taxon>Bacteria</taxon>
        <taxon>Pseudomonadati</taxon>
        <taxon>Bacteroidota</taxon>
        <taxon>Cytophagia</taxon>
        <taxon>Cytophagales</taxon>
        <taxon>Chryseotaleaceae</taxon>
        <taxon>Chryseosolibacter</taxon>
    </lineage>
</organism>
<gene>
    <name evidence="1" type="ORF">KK060_24425</name>
</gene>
<name>A0ABS5W010_9BACT</name>
<reference evidence="1 2" key="1">
    <citation type="submission" date="2021-05" db="EMBL/GenBank/DDBJ databases">
        <title>A Polyphasic approach of four new species of the genus Ohtaekwangia: Ohtaekwangia histidinii sp. nov., Ohtaekwangia cretensis sp. nov., Ohtaekwangia indiensis sp. nov., Ohtaekwangia reichenbachii sp. nov. from diverse environment.</title>
        <authorList>
            <person name="Octaviana S."/>
        </authorList>
    </citation>
    <scope>NUCLEOTIDE SEQUENCE [LARGE SCALE GENOMIC DNA]</scope>
    <source>
        <strain evidence="1 2">PWU20</strain>
    </source>
</reference>
<proteinExistence type="predicted"/>
<keyword evidence="2" id="KW-1185">Reference proteome</keyword>
<dbReference type="Proteomes" id="UP000772618">
    <property type="component" value="Unassembled WGS sequence"/>
</dbReference>
<comment type="caution">
    <text evidence="1">The sequence shown here is derived from an EMBL/GenBank/DDBJ whole genome shotgun (WGS) entry which is preliminary data.</text>
</comment>
<evidence type="ECO:0000313" key="1">
    <source>
        <dbReference type="EMBL" id="MBT1706447.1"/>
    </source>
</evidence>
<evidence type="ECO:0000313" key="2">
    <source>
        <dbReference type="Proteomes" id="UP000772618"/>
    </source>
</evidence>
<accession>A0ABS5W010</accession>
<dbReference type="RefSeq" id="WP_254157788.1">
    <property type="nucleotide sequence ID" value="NZ_JAHESD010000114.1"/>
</dbReference>